<evidence type="ECO:0000256" key="7">
    <source>
        <dbReference type="SAM" id="MobiDB-lite"/>
    </source>
</evidence>
<keyword evidence="11" id="KW-1185">Reference proteome</keyword>
<feature type="active site" description="Charge relay system" evidence="5 6">
    <location>
        <position position="242"/>
    </location>
</feature>
<keyword evidence="4 6" id="KW-0720">Serine protease</keyword>
<dbReference type="Gene3D" id="3.40.50.200">
    <property type="entry name" value="Peptidase S8/S53 domain"/>
    <property type="match status" value="1"/>
</dbReference>
<dbReference type="PRINTS" id="PR00723">
    <property type="entry name" value="SUBTILISIN"/>
</dbReference>
<dbReference type="GO" id="GO:0006508">
    <property type="term" value="P:proteolysis"/>
    <property type="evidence" value="ECO:0007669"/>
    <property type="project" value="UniProtKB-KW"/>
</dbReference>
<sequence>MYTKGLLGGVLLVLLTACPSGGSGGGSSNIGGTVSLGSSITGQRLQIDPQPGKLRHTGEARFVPGEVLVEFRGGVSLQSVSSLRLQVQGRPVELQQVRPLGLPHTALFRAELSEAETPALLSALRSRSEVVSADLNWLEQPLATPNDPGYSFQWHYPAINLPQAWDRTTGSNSVVVAILDTGVLFRSGNPAQSHPDIGNRLLPGYDMVSPLSGPNPLANAGDGDGRDADPFDSGDEQSTGYHGTHVGGTVGAATNNSQGVAGVDWTARLLHVRVIGLLGATVADQVDAILWAAGEPVPGVPTNANPAKVLNMSLGGKSPCTSVRQSAINRVTGKGAVVVVAAGNENDDASLYSPASCANVITVGATDYAGARAPYSNYGARVDVMAPGGDVRKDLNSDGYVDGVLSLGFDEQTQQFNYKFENGTSMAAPHVAGVVALMKALSPSLETAQVLQILKSTARPLNATQCNRPSGSECGAGLIDANAALAAVQGGTTASFSLSTANTILSAQPGGSVNVPITISRSGGFADAVNLSLQGAPAGVSGSFNPPSTTLNDSTLTLNVAPSVPNGTYALTVRGTSSSTFASLPLSLRVGSGTSATVQGTLVLACFVAGGECDPNRSKAIQINQGGTSASYSIPDLAQGDYAVLGWNDLNNNDSVDQGDYLGGVVDNAGNLAAVRPGNLRADFQLDVLSGDISRLSPGVLRSLERVGAK</sequence>
<dbReference type="InterPro" id="IPR000209">
    <property type="entry name" value="Peptidase_S8/S53_dom"/>
</dbReference>
<evidence type="ECO:0000256" key="1">
    <source>
        <dbReference type="ARBA" id="ARBA00011073"/>
    </source>
</evidence>
<dbReference type="InterPro" id="IPR022398">
    <property type="entry name" value="Peptidase_S8_His-AS"/>
</dbReference>
<dbReference type="PROSITE" id="PS00138">
    <property type="entry name" value="SUBTILASE_SER"/>
    <property type="match status" value="1"/>
</dbReference>
<evidence type="ECO:0000256" key="6">
    <source>
        <dbReference type="PROSITE-ProRule" id="PRU01240"/>
    </source>
</evidence>
<feature type="domain" description="Peptidase S8/S53" evidence="9">
    <location>
        <begin position="172"/>
        <end position="469"/>
    </location>
</feature>
<evidence type="ECO:0000256" key="5">
    <source>
        <dbReference type="PIRSR" id="PIRSR615500-1"/>
    </source>
</evidence>
<evidence type="ECO:0000256" key="3">
    <source>
        <dbReference type="ARBA" id="ARBA00022801"/>
    </source>
</evidence>
<dbReference type="InterPro" id="IPR015500">
    <property type="entry name" value="Peptidase_S8_subtilisin-rel"/>
</dbReference>
<evidence type="ECO:0000259" key="9">
    <source>
        <dbReference type="Pfam" id="PF00082"/>
    </source>
</evidence>
<protein>
    <submittedName>
        <fullName evidence="10">Extracellular basic protease</fullName>
        <ecNumber evidence="10">3.4.21.-</ecNumber>
    </submittedName>
</protein>
<evidence type="ECO:0000256" key="2">
    <source>
        <dbReference type="ARBA" id="ARBA00022670"/>
    </source>
</evidence>
<dbReference type="PANTHER" id="PTHR43806:SF11">
    <property type="entry name" value="CEREVISIN-RELATED"/>
    <property type="match status" value="1"/>
</dbReference>
<evidence type="ECO:0000256" key="8">
    <source>
        <dbReference type="SAM" id="SignalP"/>
    </source>
</evidence>
<evidence type="ECO:0000313" key="11">
    <source>
        <dbReference type="Proteomes" id="UP000266178"/>
    </source>
</evidence>
<keyword evidence="3 6" id="KW-0378">Hydrolase</keyword>
<dbReference type="SUPFAM" id="SSF52743">
    <property type="entry name" value="Subtilisin-like"/>
    <property type="match status" value="1"/>
</dbReference>
<dbReference type="PROSITE" id="PS51257">
    <property type="entry name" value="PROKAR_LIPOPROTEIN"/>
    <property type="match status" value="1"/>
</dbReference>
<dbReference type="InterPro" id="IPR050131">
    <property type="entry name" value="Peptidase_S8_subtilisin-like"/>
</dbReference>
<dbReference type="EMBL" id="QWLB01000022">
    <property type="protein sequence ID" value="RIH92247.1"/>
    <property type="molecule type" value="Genomic_DNA"/>
</dbReference>
<dbReference type="EC" id="3.4.21.-" evidence="10"/>
<dbReference type="RefSeq" id="WP_119357285.1">
    <property type="nucleotide sequence ID" value="NZ_BJXM01000039.1"/>
</dbReference>
<dbReference type="InterPro" id="IPR034176">
    <property type="entry name" value="Peptidases_S8_13"/>
</dbReference>
<accession>A0A399F660</accession>
<feature type="region of interest" description="Disordered" evidence="7">
    <location>
        <begin position="212"/>
        <end position="250"/>
    </location>
</feature>
<dbReference type="Pfam" id="PF00082">
    <property type="entry name" value="Peptidase_S8"/>
    <property type="match status" value="1"/>
</dbReference>
<feature type="signal peptide" evidence="8">
    <location>
        <begin position="1"/>
        <end position="22"/>
    </location>
</feature>
<evidence type="ECO:0000313" key="10">
    <source>
        <dbReference type="EMBL" id="RIH92247.1"/>
    </source>
</evidence>
<dbReference type="OrthoDB" id="9814383at2"/>
<comment type="similarity">
    <text evidence="1 6">Belongs to the peptidase S8 family.</text>
</comment>
<dbReference type="CDD" id="cd07496">
    <property type="entry name" value="Peptidases_S8_13"/>
    <property type="match status" value="1"/>
</dbReference>
<keyword evidence="8" id="KW-0732">Signal</keyword>
<dbReference type="Proteomes" id="UP000266178">
    <property type="component" value="Unassembled WGS sequence"/>
</dbReference>
<dbReference type="PANTHER" id="PTHR43806">
    <property type="entry name" value="PEPTIDASE S8"/>
    <property type="match status" value="1"/>
</dbReference>
<comment type="caution">
    <text evidence="10">The sequence shown here is derived from an EMBL/GenBank/DDBJ whole genome shotgun (WGS) entry which is preliminary data.</text>
</comment>
<dbReference type="InterPro" id="IPR036852">
    <property type="entry name" value="Peptidase_S8/S53_dom_sf"/>
</dbReference>
<dbReference type="InterPro" id="IPR023828">
    <property type="entry name" value="Peptidase_S8_Ser-AS"/>
</dbReference>
<reference evidence="10 11" key="1">
    <citation type="submission" date="2018-08" db="EMBL/GenBank/DDBJ databases">
        <title>Meiothermus granaticius genome AF-68 sequencing project.</title>
        <authorList>
            <person name="Da Costa M.S."/>
            <person name="Albuquerque L."/>
            <person name="Raposo P."/>
            <person name="Froufe H.J.C."/>
            <person name="Barroso C.S."/>
            <person name="Egas C."/>
        </authorList>
    </citation>
    <scope>NUCLEOTIDE SEQUENCE [LARGE SCALE GENOMIC DNA]</scope>
    <source>
        <strain evidence="10 11">AF-68</strain>
    </source>
</reference>
<feature type="active site" description="Charge relay system" evidence="5 6">
    <location>
        <position position="180"/>
    </location>
</feature>
<feature type="chain" id="PRO_5030071816" evidence="8">
    <location>
        <begin position="23"/>
        <end position="710"/>
    </location>
</feature>
<dbReference type="GO" id="GO:0004252">
    <property type="term" value="F:serine-type endopeptidase activity"/>
    <property type="evidence" value="ECO:0007669"/>
    <property type="project" value="UniProtKB-UniRule"/>
</dbReference>
<gene>
    <name evidence="10" type="primary">bprV_3</name>
    <name evidence="10" type="ORF">Mgrana_01797</name>
</gene>
<feature type="active site" description="Charge relay system" evidence="5 6">
    <location>
        <position position="425"/>
    </location>
</feature>
<evidence type="ECO:0000256" key="4">
    <source>
        <dbReference type="ARBA" id="ARBA00022825"/>
    </source>
</evidence>
<proteinExistence type="inferred from homology"/>
<name>A0A399F660_9DEIN</name>
<dbReference type="PROSITE" id="PS51892">
    <property type="entry name" value="SUBTILASE"/>
    <property type="match status" value="1"/>
</dbReference>
<dbReference type="AlphaFoldDB" id="A0A399F660"/>
<organism evidence="10 11">
    <name type="scientific">Meiothermus granaticius NBRC 107808</name>
    <dbReference type="NCBI Taxonomy" id="1227551"/>
    <lineage>
        <taxon>Bacteria</taxon>
        <taxon>Thermotogati</taxon>
        <taxon>Deinococcota</taxon>
        <taxon>Deinococci</taxon>
        <taxon>Thermales</taxon>
        <taxon>Thermaceae</taxon>
        <taxon>Meiothermus</taxon>
    </lineage>
</organism>
<keyword evidence="2 6" id="KW-0645">Protease</keyword>
<dbReference type="PROSITE" id="PS00137">
    <property type="entry name" value="SUBTILASE_HIS"/>
    <property type="match status" value="1"/>
</dbReference>